<dbReference type="CDD" id="cd02869">
    <property type="entry name" value="PseudoU_synth_RluA_like"/>
    <property type="match status" value="1"/>
</dbReference>
<evidence type="ECO:0000256" key="1">
    <source>
        <dbReference type="ARBA" id="ARBA00010876"/>
    </source>
</evidence>
<evidence type="ECO:0000259" key="2">
    <source>
        <dbReference type="Pfam" id="PF00849"/>
    </source>
</evidence>
<dbReference type="Pfam" id="PF00849">
    <property type="entry name" value="PseudoU_synth_2"/>
    <property type="match status" value="1"/>
</dbReference>
<dbReference type="AlphaFoldDB" id="A4S2M8"/>
<dbReference type="InterPro" id="IPR006145">
    <property type="entry name" value="PsdUridine_synth_RsuA/RluA"/>
</dbReference>
<dbReference type="PANTHER" id="PTHR21600:SF87">
    <property type="entry name" value="RNA PSEUDOURIDYLATE SYNTHASE DOMAIN-CONTAINING PROTEIN 1"/>
    <property type="match status" value="1"/>
</dbReference>
<proteinExistence type="inferred from homology"/>
<gene>
    <name evidence="3" type="ORF">OSTLU_16779</name>
</gene>
<evidence type="ECO:0000313" key="4">
    <source>
        <dbReference type="Proteomes" id="UP000001568"/>
    </source>
</evidence>
<dbReference type="GO" id="GO:0009982">
    <property type="term" value="F:pseudouridine synthase activity"/>
    <property type="evidence" value="ECO:0007669"/>
    <property type="project" value="InterPro"/>
</dbReference>
<dbReference type="OMA" id="CMCISET"/>
<dbReference type="SUPFAM" id="SSF55120">
    <property type="entry name" value="Pseudouridine synthase"/>
    <property type="match status" value="1"/>
</dbReference>
<name>A4S2M8_OSTLU</name>
<reference evidence="3 4" key="1">
    <citation type="journal article" date="2007" name="Proc. Natl. Acad. Sci. U.S.A.">
        <title>The tiny eukaryote Ostreococcus provides genomic insights into the paradox of plankton speciation.</title>
        <authorList>
            <person name="Palenik B."/>
            <person name="Grimwood J."/>
            <person name="Aerts A."/>
            <person name="Rouze P."/>
            <person name="Salamov A."/>
            <person name="Putnam N."/>
            <person name="Dupont C."/>
            <person name="Jorgensen R."/>
            <person name="Derelle E."/>
            <person name="Rombauts S."/>
            <person name="Zhou K."/>
            <person name="Otillar R."/>
            <person name="Merchant S.S."/>
            <person name="Podell S."/>
            <person name="Gaasterland T."/>
            <person name="Napoli C."/>
            <person name="Gendler K."/>
            <person name="Manuell A."/>
            <person name="Tai V."/>
            <person name="Vallon O."/>
            <person name="Piganeau G."/>
            <person name="Jancek S."/>
            <person name="Heijde M."/>
            <person name="Jabbari K."/>
            <person name="Bowler C."/>
            <person name="Lohr M."/>
            <person name="Robbens S."/>
            <person name="Werner G."/>
            <person name="Dubchak I."/>
            <person name="Pazour G.J."/>
            <person name="Ren Q."/>
            <person name="Paulsen I."/>
            <person name="Delwiche C."/>
            <person name="Schmutz J."/>
            <person name="Rokhsar D."/>
            <person name="Van de Peer Y."/>
            <person name="Moreau H."/>
            <person name="Grigoriev I.V."/>
        </authorList>
    </citation>
    <scope>NUCLEOTIDE SEQUENCE [LARGE SCALE GENOMIC DNA]</scope>
    <source>
        <strain evidence="3 4">CCE9901</strain>
    </source>
</reference>
<feature type="domain" description="Pseudouridine synthase RsuA/RluA-like" evidence="2">
    <location>
        <begin position="36"/>
        <end position="161"/>
    </location>
</feature>
<dbReference type="KEGG" id="olu:OSTLU_16779"/>
<organism evidence="3 4">
    <name type="scientific">Ostreococcus lucimarinus (strain CCE9901)</name>
    <dbReference type="NCBI Taxonomy" id="436017"/>
    <lineage>
        <taxon>Eukaryota</taxon>
        <taxon>Viridiplantae</taxon>
        <taxon>Chlorophyta</taxon>
        <taxon>Mamiellophyceae</taxon>
        <taxon>Mamiellales</taxon>
        <taxon>Bathycoccaceae</taxon>
        <taxon>Ostreococcus</taxon>
    </lineage>
</organism>
<evidence type="ECO:0000313" key="3">
    <source>
        <dbReference type="EMBL" id="ABO98070.1"/>
    </source>
</evidence>
<dbReference type="eggNOG" id="KOG1919">
    <property type="taxonomic scope" value="Eukaryota"/>
</dbReference>
<dbReference type="PANTHER" id="PTHR21600">
    <property type="entry name" value="MITOCHONDRIAL RNA PSEUDOURIDINE SYNTHASE"/>
    <property type="match status" value="1"/>
</dbReference>
<dbReference type="HOGENOM" id="CLU_1268737_0_0_1"/>
<accession>A4S2M8</accession>
<sequence>MENDADGNRVEKTRFTPRWDGDASCEDWLNLKYPGKHHRFCHQLDTATSGVVLTAHTREAAGNAAKLFRDRLAKKKYLAVVFGWPKEDEWTVNAKLGKDPTDVKGFRERVDEENGKASETSFKVLQRGYCTLDGANRGVEVSRLECRPVTGRRHQIRLHLMHSGHPILGDMAYSDDTDSYRMFLHALELVMPFEEETLTFATEPPESFNDVMSAERTH</sequence>
<dbReference type="Gene3D" id="3.30.2350.10">
    <property type="entry name" value="Pseudouridine synthase"/>
    <property type="match status" value="1"/>
</dbReference>
<protein>
    <recommendedName>
        <fullName evidence="2">Pseudouridine synthase RsuA/RluA-like domain-containing protein</fullName>
    </recommendedName>
</protein>
<dbReference type="GO" id="GO:0003723">
    <property type="term" value="F:RNA binding"/>
    <property type="evidence" value="ECO:0007669"/>
    <property type="project" value="InterPro"/>
</dbReference>
<comment type="similarity">
    <text evidence="1">Belongs to the pseudouridine synthase RluA family.</text>
</comment>
<dbReference type="RefSeq" id="XP_001419777.1">
    <property type="nucleotide sequence ID" value="XM_001419740.1"/>
</dbReference>
<dbReference type="GeneID" id="5003616"/>
<dbReference type="Proteomes" id="UP000001568">
    <property type="component" value="Chromosome 9"/>
</dbReference>
<dbReference type="GO" id="GO:0000455">
    <property type="term" value="P:enzyme-directed rRNA pseudouridine synthesis"/>
    <property type="evidence" value="ECO:0007669"/>
    <property type="project" value="TreeGrafter"/>
</dbReference>
<dbReference type="Gramene" id="ABO98070">
    <property type="protein sequence ID" value="ABO98070"/>
    <property type="gene ID" value="OSTLU_16779"/>
</dbReference>
<dbReference type="InterPro" id="IPR020103">
    <property type="entry name" value="PsdUridine_synth_cat_dom_sf"/>
</dbReference>
<dbReference type="InterPro" id="IPR050188">
    <property type="entry name" value="RluA_PseudoU_synthase"/>
</dbReference>
<dbReference type="EMBL" id="CP000589">
    <property type="protein sequence ID" value="ABO98070.1"/>
    <property type="molecule type" value="Genomic_DNA"/>
</dbReference>
<dbReference type="STRING" id="436017.A4S2M8"/>
<keyword evidence="4" id="KW-1185">Reference proteome</keyword>
<dbReference type="OrthoDB" id="428658at2759"/>